<organism evidence="2 3">
    <name type="scientific">Pelagibacterium luteolum</name>
    <dbReference type="NCBI Taxonomy" id="440168"/>
    <lineage>
        <taxon>Bacteria</taxon>
        <taxon>Pseudomonadati</taxon>
        <taxon>Pseudomonadota</taxon>
        <taxon>Alphaproteobacteria</taxon>
        <taxon>Hyphomicrobiales</taxon>
        <taxon>Devosiaceae</taxon>
        <taxon>Pelagibacterium</taxon>
    </lineage>
</organism>
<protein>
    <submittedName>
        <fullName evidence="2">Glutathione synthase/RimK-type ligase, ATP-grasp superfamily</fullName>
    </submittedName>
</protein>
<evidence type="ECO:0000259" key="1">
    <source>
        <dbReference type="Pfam" id="PF20668"/>
    </source>
</evidence>
<sequence>MSELTAHLGRIAVLWRGDELERRGATPETCRFKAIFAALAGAGVEAVPLVYEDDVIDAVRAELETLDGVLVWVNPIHDGRNRARLDALLREVAARGVWVSAHPDVILKMGTKEVLYHTRKMSWGCDTALYRTAEVMRAELPERLTGGPRVIKRSRGNGGQGVWKVERVVGHGVRVLDATQDKAEQLPLEEFLNRCADYFEDGPVIDQPFQARLSDGVVRCYMVGDRCAGFGHQKVKALVDDLVTRAEVGPRLYTSNADERFQRLRRLMEDEWIPQLTASLDISRRDLPMIWDADFMLGPPDREGTDSYVLGEINASSVFPIPNEAPVEIARRVADRLRSKFKQGLERSRLATRPT</sequence>
<dbReference type="Pfam" id="PF20668">
    <property type="entry name" value="DUF6815"/>
    <property type="match status" value="1"/>
</dbReference>
<proteinExistence type="predicted"/>
<evidence type="ECO:0000313" key="3">
    <source>
        <dbReference type="Proteomes" id="UP000199495"/>
    </source>
</evidence>
<reference evidence="2 3" key="1">
    <citation type="submission" date="2016-10" db="EMBL/GenBank/DDBJ databases">
        <authorList>
            <person name="de Groot N.N."/>
        </authorList>
    </citation>
    <scope>NUCLEOTIDE SEQUENCE [LARGE SCALE GENOMIC DNA]</scope>
    <source>
        <strain evidence="2 3">CGMCC 1.10267</strain>
    </source>
</reference>
<dbReference type="InterPro" id="IPR049212">
    <property type="entry name" value="DUF6815"/>
</dbReference>
<dbReference type="GO" id="GO:0016874">
    <property type="term" value="F:ligase activity"/>
    <property type="evidence" value="ECO:0007669"/>
    <property type="project" value="UniProtKB-KW"/>
</dbReference>
<dbReference type="OrthoDB" id="1404368at2"/>
<dbReference type="SUPFAM" id="SSF56059">
    <property type="entry name" value="Glutathione synthetase ATP-binding domain-like"/>
    <property type="match status" value="1"/>
</dbReference>
<dbReference type="RefSeq" id="WP_090599391.1">
    <property type="nucleotide sequence ID" value="NZ_FNCS01000023.1"/>
</dbReference>
<feature type="domain" description="DUF6815" evidence="1">
    <location>
        <begin position="215"/>
        <end position="319"/>
    </location>
</feature>
<dbReference type="NCBIfam" id="NF033816">
    <property type="entry name" value="Cj0069_fam"/>
    <property type="match status" value="1"/>
</dbReference>
<dbReference type="AlphaFoldDB" id="A0A1G7ZUY1"/>
<gene>
    <name evidence="2" type="ORF">SAMN04487974_1234</name>
</gene>
<keyword evidence="2" id="KW-0436">Ligase</keyword>
<dbReference type="EMBL" id="FNCS01000023">
    <property type="protein sequence ID" value="SDH12406.1"/>
    <property type="molecule type" value="Genomic_DNA"/>
</dbReference>
<accession>A0A1G7ZUY1</accession>
<dbReference type="Proteomes" id="UP000199495">
    <property type="component" value="Unassembled WGS sequence"/>
</dbReference>
<name>A0A1G7ZUY1_9HYPH</name>
<evidence type="ECO:0000313" key="2">
    <source>
        <dbReference type="EMBL" id="SDH12406.1"/>
    </source>
</evidence>
<keyword evidence="3" id="KW-1185">Reference proteome</keyword>
<dbReference type="STRING" id="440168.SAMN04487974_1234"/>